<dbReference type="AlphaFoldDB" id="A0A1E4T8B7"/>
<gene>
    <name evidence="4" type="ORF">CANARDRAFT_55215</name>
</gene>
<dbReference type="Pfam" id="PF00226">
    <property type="entry name" value="DnaJ"/>
    <property type="match status" value="1"/>
</dbReference>
<dbReference type="Proteomes" id="UP000094801">
    <property type="component" value="Unassembled WGS sequence"/>
</dbReference>
<dbReference type="Gene3D" id="2.60.260.20">
    <property type="entry name" value="Urease metallochaperone UreE, N-terminal domain"/>
    <property type="match status" value="2"/>
</dbReference>
<name>A0A1E4T8B7_9ASCO</name>
<feature type="domain" description="J" evidence="3">
    <location>
        <begin position="6"/>
        <end position="70"/>
    </location>
</feature>
<dbReference type="CDD" id="cd06257">
    <property type="entry name" value="DnaJ"/>
    <property type="match status" value="1"/>
</dbReference>
<feature type="compositionally biased region" description="Polar residues" evidence="2">
    <location>
        <begin position="253"/>
        <end position="267"/>
    </location>
</feature>
<sequence>MVKETKLYDLLGVSSSADDSELKKGYRKMALKYHPDKNPSPEAAEKFKEVSEAYEILSDAEKREVYDQYGLEAARGNAPAGGNPFAGAGGRGGHTFSQADAFNMFNQAGGFEDFFGGGASHFGGGFGQQQQQSRREPTIVDLNLPVALEDLYTGATKKMKIKRKGPQGQIDEAIIQIQLKKGWKAGTKLSYPNEGDYENGQRQTVRFTLVEKPHPVFKRDGNDLRVTVKLTFKESLLGYKKEITTLDGRTIPLSKSTPTQPNATNTYPGLGMPISKTPGKFGDLTIDFKVDYPIYLSEEQKQIINQNF</sequence>
<dbReference type="STRING" id="983967.A0A1E4T8B7"/>
<dbReference type="GO" id="GO:0051087">
    <property type="term" value="F:protein-folding chaperone binding"/>
    <property type="evidence" value="ECO:0007669"/>
    <property type="project" value="TreeGrafter"/>
</dbReference>
<evidence type="ECO:0000313" key="5">
    <source>
        <dbReference type="Proteomes" id="UP000094801"/>
    </source>
</evidence>
<dbReference type="OrthoDB" id="550424at2759"/>
<dbReference type="GO" id="GO:0006413">
    <property type="term" value="P:translational initiation"/>
    <property type="evidence" value="ECO:0007669"/>
    <property type="project" value="TreeGrafter"/>
</dbReference>
<dbReference type="FunFam" id="2.60.260.20:FF:000002">
    <property type="entry name" value="Dnaj homolog subfamily b member"/>
    <property type="match status" value="1"/>
</dbReference>
<proteinExistence type="predicted"/>
<dbReference type="CDD" id="cd10747">
    <property type="entry name" value="DnaJ_C"/>
    <property type="match status" value="1"/>
</dbReference>
<dbReference type="PROSITE" id="PS00636">
    <property type="entry name" value="DNAJ_1"/>
    <property type="match status" value="1"/>
</dbReference>
<feature type="region of interest" description="Disordered" evidence="2">
    <location>
        <begin position="251"/>
        <end position="271"/>
    </location>
</feature>
<evidence type="ECO:0000259" key="3">
    <source>
        <dbReference type="PROSITE" id="PS50076"/>
    </source>
</evidence>
<dbReference type="InterPro" id="IPR051339">
    <property type="entry name" value="DnaJ_subfamily_B"/>
</dbReference>
<evidence type="ECO:0000256" key="2">
    <source>
        <dbReference type="SAM" id="MobiDB-lite"/>
    </source>
</evidence>
<protein>
    <recommendedName>
        <fullName evidence="3">J domain-containing protein</fullName>
    </recommendedName>
</protein>
<evidence type="ECO:0000313" key="4">
    <source>
        <dbReference type="EMBL" id="ODV88000.1"/>
    </source>
</evidence>
<dbReference type="SMART" id="SM00271">
    <property type="entry name" value="DnaJ"/>
    <property type="match status" value="1"/>
</dbReference>
<dbReference type="FunFam" id="2.60.260.20:FF:000013">
    <property type="entry name" value="DnaJ subfamily B member 11"/>
    <property type="match status" value="1"/>
</dbReference>
<dbReference type="Pfam" id="PF01556">
    <property type="entry name" value="DnaJ_C"/>
    <property type="match status" value="1"/>
</dbReference>
<dbReference type="Gene3D" id="1.10.287.110">
    <property type="entry name" value="DnaJ domain"/>
    <property type="match status" value="1"/>
</dbReference>
<dbReference type="PANTHER" id="PTHR24078">
    <property type="entry name" value="DNAJ HOMOLOG SUBFAMILY C MEMBER"/>
    <property type="match status" value="1"/>
</dbReference>
<evidence type="ECO:0000256" key="1">
    <source>
        <dbReference type="ARBA" id="ARBA00023186"/>
    </source>
</evidence>
<dbReference type="SUPFAM" id="SSF49493">
    <property type="entry name" value="HSP40/DnaJ peptide-binding domain"/>
    <property type="match status" value="2"/>
</dbReference>
<dbReference type="GO" id="GO:0006457">
    <property type="term" value="P:protein folding"/>
    <property type="evidence" value="ECO:0007669"/>
    <property type="project" value="InterPro"/>
</dbReference>
<keyword evidence="1" id="KW-0143">Chaperone</keyword>
<dbReference type="PROSITE" id="PS50076">
    <property type="entry name" value="DNAJ_2"/>
    <property type="match status" value="1"/>
</dbReference>
<dbReference type="PANTHER" id="PTHR24078:SF553">
    <property type="entry name" value="DNAJ HOMOLOG SUBFAMILY B MEMBER 5"/>
    <property type="match status" value="1"/>
</dbReference>
<dbReference type="EMBL" id="KV453847">
    <property type="protein sequence ID" value="ODV88000.1"/>
    <property type="molecule type" value="Genomic_DNA"/>
</dbReference>
<reference evidence="5" key="1">
    <citation type="submission" date="2016-04" db="EMBL/GenBank/DDBJ databases">
        <title>Comparative genomics of biotechnologically important yeasts.</title>
        <authorList>
            <consortium name="DOE Joint Genome Institute"/>
            <person name="Riley R."/>
            <person name="Haridas S."/>
            <person name="Wolfe K.H."/>
            <person name="Lopes M.R."/>
            <person name="Hittinger C.T."/>
            <person name="Goker M."/>
            <person name="Salamov A."/>
            <person name="Wisecaver J."/>
            <person name="Long T.M."/>
            <person name="Aerts A.L."/>
            <person name="Barry K."/>
            <person name="Choi C."/>
            <person name="Clum A."/>
            <person name="Coughlan A.Y."/>
            <person name="Deshpande S."/>
            <person name="Douglass A.P."/>
            <person name="Hanson S.J."/>
            <person name="Klenk H.-P."/>
            <person name="Labutti K."/>
            <person name="Lapidus A."/>
            <person name="Lindquist E."/>
            <person name="Lipzen A."/>
            <person name="Meier-Kolthoff J.P."/>
            <person name="Ohm R.A."/>
            <person name="Otillar R.P."/>
            <person name="Pangilinan J."/>
            <person name="Peng Y."/>
            <person name="Rokas A."/>
            <person name="Rosa C.A."/>
            <person name="Scheuner C."/>
            <person name="Sibirny A.A."/>
            <person name="Slot J.C."/>
            <person name="Stielow J.B."/>
            <person name="Sun H."/>
            <person name="Kurtzman C.P."/>
            <person name="Blackwell M."/>
            <person name="Grigoriev I.V."/>
            <person name="Jeffries T.W."/>
        </authorList>
    </citation>
    <scope>NUCLEOTIDE SEQUENCE [LARGE SCALE GENOMIC DNA]</scope>
    <source>
        <strain evidence="5">NRRL YB-2248</strain>
    </source>
</reference>
<dbReference type="InterPro" id="IPR036869">
    <property type="entry name" value="J_dom_sf"/>
</dbReference>
<dbReference type="InterPro" id="IPR008971">
    <property type="entry name" value="HSP40/DnaJ_pept-bd"/>
</dbReference>
<keyword evidence="5" id="KW-1185">Reference proteome</keyword>
<dbReference type="PRINTS" id="PR00625">
    <property type="entry name" value="JDOMAIN"/>
</dbReference>
<accession>A0A1E4T8B7</accession>
<dbReference type="InterPro" id="IPR001623">
    <property type="entry name" value="DnaJ_domain"/>
</dbReference>
<organism evidence="4 5">
    <name type="scientific">[Candida] arabinofermentans NRRL YB-2248</name>
    <dbReference type="NCBI Taxonomy" id="983967"/>
    <lineage>
        <taxon>Eukaryota</taxon>
        <taxon>Fungi</taxon>
        <taxon>Dikarya</taxon>
        <taxon>Ascomycota</taxon>
        <taxon>Saccharomycotina</taxon>
        <taxon>Pichiomycetes</taxon>
        <taxon>Pichiales</taxon>
        <taxon>Pichiaceae</taxon>
        <taxon>Ogataea</taxon>
        <taxon>Ogataea/Candida clade</taxon>
    </lineage>
</organism>
<dbReference type="SUPFAM" id="SSF46565">
    <property type="entry name" value="Chaperone J-domain"/>
    <property type="match status" value="1"/>
</dbReference>
<dbReference type="GO" id="GO:0051082">
    <property type="term" value="F:unfolded protein binding"/>
    <property type="evidence" value="ECO:0007669"/>
    <property type="project" value="InterPro"/>
</dbReference>
<dbReference type="InterPro" id="IPR002939">
    <property type="entry name" value="DnaJ_C"/>
</dbReference>
<dbReference type="InterPro" id="IPR018253">
    <property type="entry name" value="DnaJ_domain_CS"/>
</dbReference>
<dbReference type="GO" id="GO:0005829">
    <property type="term" value="C:cytosol"/>
    <property type="evidence" value="ECO:0007669"/>
    <property type="project" value="TreeGrafter"/>
</dbReference>